<proteinExistence type="predicted"/>
<reference evidence="2 3" key="1">
    <citation type="submission" date="2015-09" db="EMBL/GenBank/DDBJ databases">
        <title>Host preference determinants of Valsa canker pathogens revealed by comparative genomics.</title>
        <authorList>
            <person name="Yin Z."/>
            <person name="Huang L."/>
        </authorList>
    </citation>
    <scope>NUCLEOTIDE SEQUENCE [LARGE SCALE GENOMIC DNA]</scope>
    <source>
        <strain evidence="2 3">03-1</strain>
    </source>
</reference>
<evidence type="ECO:0000313" key="2">
    <source>
        <dbReference type="EMBL" id="ROV94512.1"/>
    </source>
</evidence>
<feature type="region of interest" description="Disordered" evidence="1">
    <location>
        <begin position="1"/>
        <end position="32"/>
    </location>
</feature>
<dbReference type="EMBL" id="LKEA01000040">
    <property type="protein sequence ID" value="ROV94512.1"/>
    <property type="molecule type" value="Genomic_DNA"/>
</dbReference>
<organism evidence="2 3">
    <name type="scientific">Cytospora schulzeri</name>
    <dbReference type="NCBI Taxonomy" id="448051"/>
    <lineage>
        <taxon>Eukaryota</taxon>
        <taxon>Fungi</taxon>
        <taxon>Dikarya</taxon>
        <taxon>Ascomycota</taxon>
        <taxon>Pezizomycotina</taxon>
        <taxon>Sordariomycetes</taxon>
        <taxon>Sordariomycetidae</taxon>
        <taxon>Diaporthales</taxon>
        <taxon>Cytosporaceae</taxon>
        <taxon>Cytospora</taxon>
    </lineage>
</organism>
<sequence>MSWNDGAGGDWGGGGGDTAVASTWEKNNNNSVDTTYEAGAASFDNVNVNAYDSGYGDADGGAGGGDRACFNCGETG</sequence>
<dbReference type="Proteomes" id="UP000283895">
    <property type="component" value="Unassembled WGS sequence"/>
</dbReference>
<feature type="compositionally biased region" description="Gly residues" evidence="1">
    <location>
        <begin position="1"/>
        <end position="17"/>
    </location>
</feature>
<comment type="caution">
    <text evidence="2">The sequence shown here is derived from an EMBL/GenBank/DDBJ whole genome shotgun (WGS) entry which is preliminary data.</text>
</comment>
<accession>A0A423VTY5</accession>
<evidence type="ECO:0000256" key="1">
    <source>
        <dbReference type="SAM" id="MobiDB-lite"/>
    </source>
</evidence>
<gene>
    <name evidence="2" type="ORF">VMCG_08176</name>
</gene>
<keyword evidence="3" id="KW-1185">Reference proteome</keyword>
<protein>
    <submittedName>
        <fullName evidence="2">Uncharacterized protein</fullName>
    </submittedName>
</protein>
<name>A0A423VTY5_9PEZI</name>
<evidence type="ECO:0000313" key="3">
    <source>
        <dbReference type="Proteomes" id="UP000283895"/>
    </source>
</evidence>
<feature type="compositionally biased region" description="Polar residues" evidence="1">
    <location>
        <begin position="20"/>
        <end position="32"/>
    </location>
</feature>
<dbReference type="AlphaFoldDB" id="A0A423VTY5"/>